<organism evidence="1 2">
    <name type="scientific">Ixodes persulcatus</name>
    <name type="common">Taiga tick</name>
    <dbReference type="NCBI Taxonomy" id="34615"/>
    <lineage>
        <taxon>Eukaryota</taxon>
        <taxon>Metazoa</taxon>
        <taxon>Ecdysozoa</taxon>
        <taxon>Arthropoda</taxon>
        <taxon>Chelicerata</taxon>
        <taxon>Arachnida</taxon>
        <taxon>Acari</taxon>
        <taxon>Parasitiformes</taxon>
        <taxon>Ixodida</taxon>
        <taxon>Ixodoidea</taxon>
        <taxon>Ixodidae</taxon>
        <taxon>Ixodinae</taxon>
        <taxon>Ixodes</taxon>
    </lineage>
</organism>
<evidence type="ECO:0000313" key="1">
    <source>
        <dbReference type="EMBL" id="KAG0419342.1"/>
    </source>
</evidence>
<name>A0AC60PGY8_IXOPE</name>
<sequence>SYEVISFLQEHSANQYQAFLIDIKDLYYALPQAPRTAPVKILLFGGIVAAQDFEKEDLFVHYFFHLSEGWTSSCPLFGVTHCSRTRGTERAEVAHFSHPFLMDLTWTGPNREDGDLDSVAQLYLEVISQDFWSRFHVEGYAYCDVPNNPGRTSMSLKTWRPVSTRLGSRMRRFFTGGDPQLRDLSNTAVPADAAPGKRLSKYGIVTETSGTVSVVLNVVRQTT</sequence>
<evidence type="ECO:0000313" key="2">
    <source>
        <dbReference type="Proteomes" id="UP000805193"/>
    </source>
</evidence>
<proteinExistence type="predicted"/>
<comment type="caution">
    <text evidence="1">The sequence shown here is derived from an EMBL/GenBank/DDBJ whole genome shotgun (WGS) entry which is preliminary data.</text>
</comment>
<keyword evidence="2" id="KW-1185">Reference proteome</keyword>
<dbReference type="EMBL" id="JABSTQ010010637">
    <property type="protein sequence ID" value="KAG0419342.1"/>
    <property type="molecule type" value="Genomic_DNA"/>
</dbReference>
<protein>
    <submittedName>
        <fullName evidence="1">Uncharacterized protein</fullName>
    </submittedName>
</protein>
<feature type="non-terminal residue" evidence="1">
    <location>
        <position position="1"/>
    </location>
</feature>
<dbReference type="Proteomes" id="UP000805193">
    <property type="component" value="Unassembled WGS sequence"/>
</dbReference>
<gene>
    <name evidence="1" type="ORF">HPB47_004177</name>
</gene>
<accession>A0AC60PGY8</accession>
<reference evidence="1 2" key="1">
    <citation type="journal article" date="2020" name="Cell">
        <title>Large-Scale Comparative Analyses of Tick Genomes Elucidate Their Genetic Diversity and Vector Capacities.</title>
        <authorList>
            <consortium name="Tick Genome and Microbiome Consortium (TIGMIC)"/>
            <person name="Jia N."/>
            <person name="Wang J."/>
            <person name="Shi W."/>
            <person name="Du L."/>
            <person name="Sun Y."/>
            <person name="Zhan W."/>
            <person name="Jiang J.F."/>
            <person name="Wang Q."/>
            <person name="Zhang B."/>
            <person name="Ji P."/>
            <person name="Bell-Sakyi L."/>
            <person name="Cui X.M."/>
            <person name="Yuan T.T."/>
            <person name="Jiang B.G."/>
            <person name="Yang W.F."/>
            <person name="Lam T.T."/>
            <person name="Chang Q.C."/>
            <person name="Ding S.J."/>
            <person name="Wang X.J."/>
            <person name="Zhu J.G."/>
            <person name="Ruan X.D."/>
            <person name="Zhao L."/>
            <person name="Wei J.T."/>
            <person name="Ye R.Z."/>
            <person name="Que T.C."/>
            <person name="Du C.H."/>
            <person name="Zhou Y.H."/>
            <person name="Cheng J.X."/>
            <person name="Dai P.F."/>
            <person name="Guo W.B."/>
            <person name="Han X.H."/>
            <person name="Huang E.J."/>
            <person name="Li L.F."/>
            <person name="Wei W."/>
            <person name="Gao Y.C."/>
            <person name="Liu J.Z."/>
            <person name="Shao H.Z."/>
            <person name="Wang X."/>
            <person name="Wang C.C."/>
            <person name="Yang T.C."/>
            <person name="Huo Q.B."/>
            <person name="Li W."/>
            <person name="Chen H.Y."/>
            <person name="Chen S.E."/>
            <person name="Zhou L.G."/>
            <person name="Ni X.B."/>
            <person name="Tian J.H."/>
            <person name="Sheng Y."/>
            <person name="Liu T."/>
            <person name="Pan Y.S."/>
            <person name="Xia L.Y."/>
            <person name="Li J."/>
            <person name="Zhao F."/>
            <person name="Cao W.C."/>
        </authorList>
    </citation>
    <scope>NUCLEOTIDE SEQUENCE [LARGE SCALE GENOMIC DNA]</scope>
    <source>
        <strain evidence="1">Iper-2018</strain>
    </source>
</reference>